<proteinExistence type="predicted"/>
<feature type="region of interest" description="Disordered" evidence="1">
    <location>
        <begin position="209"/>
        <end position="230"/>
    </location>
</feature>
<feature type="compositionally biased region" description="Basic and acidic residues" evidence="1">
    <location>
        <begin position="31"/>
        <end position="45"/>
    </location>
</feature>
<feature type="region of interest" description="Disordered" evidence="1">
    <location>
        <begin position="135"/>
        <end position="173"/>
    </location>
</feature>
<reference evidence="2 3" key="1">
    <citation type="submission" date="2024-09" db="EMBL/GenBank/DDBJ databases">
        <title>A chromosome-level genome assembly of Gray's grenadier anchovy, Coilia grayii.</title>
        <authorList>
            <person name="Fu Z."/>
        </authorList>
    </citation>
    <scope>NUCLEOTIDE SEQUENCE [LARGE SCALE GENOMIC DNA]</scope>
    <source>
        <strain evidence="2">G4</strain>
        <tissue evidence="2">Muscle</tissue>
    </source>
</reference>
<dbReference type="Proteomes" id="UP001591681">
    <property type="component" value="Unassembled WGS sequence"/>
</dbReference>
<evidence type="ECO:0000313" key="3">
    <source>
        <dbReference type="Proteomes" id="UP001591681"/>
    </source>
</evidence>
<evidence type="ECO:0000256" key="1">
    <source>
        <dbReference type="SAM" id="MobiDB-lite"/>
    </source>
</evidence>
<accession>A0ABD1KEW8</accession>
<feature type="compositionally biased region" description="Polar residues" evidence="1">
    <location>
        <begin position="1"/>
        <end position="18"/>
    </location>
</feature>
<feature type="compositionally biased region" description="Basic and acidic residues" evidence="1">
    <location>
        <begin position="420"/>
        <end position="436"/>
    </location>
</feature>
<feature type="region of interest" description="Disordered" evidence="1">
    <location>
        <begin position="1"/>
        <end position="98"/>
    </location>
</feature>
<feature type="compositionally biased region" description="Low complexity" evidence="1">
    <location>
        <begin position="151"/>
        <end position="161"/>
    </location>
</feature>
<feature type="region of interest" description="Disordered" evidence="1">
    <location>
        <begin position="458"/>
        <end position="528"/>
    </location>
</feature>
<feature type="compositionally biased region" description="Polar residues" evidence="1">
    <location>
        <begin position="505"/>
        <end position="526"/>
    </location>
</feature>
<organism evidence="2 3">
    <name type="scientific">Coilia grayii</name>
    <name type="common">Gray's grenadier anchovy</name>
    <dbReference type="NCBI Taxonomy" id="363190"/>
    <lineage>
        <taxon>Eukaryota</taxon>
        <taxon>Metazoa</taxon>
        <taxon>Chordata</taxon>
        <taxon>Craniata</taxon>
        <taxon>Vertebrata</taxon>
        <taxon>Euteleostomi</taxon>
        <taxon>Actinopterygii</taxon>
        <taxon>Neopterygii</taxon>
        <taxon>Teleostei</taxon>
        <taxon>Clupei</taxon>
        <taxon>Clupeiformes</taxon>
        <taxon>Clupeoidei</taxon>
        <taxon>Engraulidae</taxon>
        <taxon>Coilinae</taxon>
        <taxon>Coilia</taxon>
    </lineage>
</organism>
<name>A0ABD1KEW8_9TELE</name>
<keyword evidence="3" id="KW-1185">Reference proteome</keyword>
<dbReference type="AlphaFoldDB" id="A0ABD1KEW8"/>
<feature type="compositionally biased region" description="Basic and acidic residues" evidence="1">
    <location>
        <begin position="74"/>
        <end position="89"/>
    </location>
</feature>
<dbReference type="EMBL" id="JBHFQA010000006">
    <property type="protein sequence ID" value="KAL2097596.1"/>
    <property type="molecule type" value="Genomic_DNA"/>
</dbReference>
<comment type="caution">
    <text evidence="2">The sequence shown here is derived from an EMBL/GenBank/DDBJ whole genome shotgun (WGS) entry which is preliminary data.</text>
</comment>
<feature type="compositionally biased region" description="Basic and acidic residues" evidence="1">
    <location>
        <begin position="333"/>
        <end position="352"/>
    </location>
</feature>
<feature type="compositionally biased region" description="Basic and acidic residues" evidence="1">
    <location>
        <begin position="467"/>
        <end position="490"/>
    </location>
</feature>
<feature type="compositionally biased region" description="Basic and acidic residues" evidence="1">
    <location>
        <begin position="389"/>
        <end position="399"/>
    </location>
</feature>
<feature type="compositionally biased region" description="Acidic residues" evidence="1">
    <location>
        <begin position="211"/>
        <end position="221"/>
    </location>
</feature>
<feature type="compositionally biased region" description="Polar residues" evidence="1">
    <location>
        <begin position="377"/>
        <end position="388"/>
    </location>
</feature>
<sequence>MSQNKETPKSNGTPTSISVAPPTGSLGSPQRSRDTASKGSDENKNKLKVSWPPEKKNQRGSSALRENSPGVQHKAIEKQDRSNLFHHNTEQVPKFPCKLHDTEVTQKDPFSPIRQNDMSLPAAGSRVMATRAQFNSEATTYSQKIHKTGLTPPNKSQTSSPSQPPRTLHDCSAPVKSKVQNFVSSEKLQGAEKVKKTVRFASAIETGGVENNEDQVSDTESEQNNVLSDKDPLQSSIMAVNTDLHPEQTEEDQTANPYGPLHSDNITFLDEGTQQVLKSASDEASNNPDAHVNTQSEVVQARREMDEDTVIPSVNKTDDFTIDSETEVISTNYKEDTGELVSSEERQTDSPIKEIQLPPVTEKEQGSKVSVAAAGSEVSNGQSVSAEHSNAKVKQEKTSAPRGSWSKGKSPLSKLFAPSAKDKVTKSEAVDNKKSEVKPKNILSKLFQTSSDMKKELDPKTGILATEKTKAEENGLVEKYHDEPAQDKESNTPPALLTTEDHSATVKQSSTIQKSVNNENEPSLNGSDHADVLSSDIDRPLAKEETVLADVPSLGLLTTDTKTGEPSAVVDDLFGEEQLGQIGPRDGTISESNDIFGALPQEAEGTGNILGGLSTESFGVPSADNSFAISSAFTPGDQLDIFGLTDTPAALNQNTSQQQGMLDFMMDPKEHTPQQEVFDIFSSDTVPMQSSPAVELKTEDGSNLFLSPLCDDPFAAAPPAANTNLAVDDGQAQADPFDSFLTLDKGTTQPPFLEDSLVTDDIFSTSPGVSQTSEDLVGGFLDPLNVSLTETKEGGAASNWMDDLLS</sequence>
<protein>
    <submittedName>
        <fullName evidence="2">Uncharacterized protein</fullName>
    </submittedName>
</protein>
<feature type="region of interest" description="Disordered" evidence="1">
    <location>
        <begin position="327"/>
        <end position="436"/>
    </location>
</feature>
<evidence type="ECO:0000313" key="2">
    <source>
        <dbReference type="EMBL" id="KAL2097596.1"/>
    </source>
</evidence>
<gene>
    <name evidence="2" type="ORF">ACEWY4_006803</name>
</gene>